<dbReference type="InterPro" id="IPR054905">
    <property type="entry name" value="Scnl_mescCoAtase"/>
</dbReference>
<evidence type="ECO:0000313" key="3">
    <source>
        <dbReference type="EMBL" id="RQG91255.1"/>
    </source>
</evidence>
<accession>A0A3N6P692</accession>
<feature type="region of interest" description="Disordered" evidence="2">
    <location>
        <begin position="353"/>
        <end position="406"/>
    </location>
</feature>
<gene>
    <name evidence="3" type="ORF">EA462_04495</name>
</gene>
<dbReference type="Pfam" id="PF02515">
    <property type="entry name" value="CoA_transf_3"/>
    <property type="match status" value="1"/>
</dbReference>
<comment type="caution">
    <text evidence="3">The sequence shown here is derived from an EMBL/GenBank/DDBJ whole genome shotgun (WGS) entry which is preliminary data.</text>
</comment>
<dbReference type="Gene3D" id="3.30.1540.10">
    <property type="entry name" value="formyl-coa transferase, domain 3"/>
    <property type="match status" value="1"/>
</dbReference>
<dbReference type="SUPFAM" id="SSF89796">
    <property type="entry name" value="CoA-transferase family III (CaiB/BaiF)"/>
    <property type="match status" value="1"/>
</dbReference>
<organism evidence="3 4">
    <name type="scientific">Natrarchaeobius halalkaliphilus</name>
    <dbReference type="NCBI Taxonomy" id="1679091"/>
    <lineage>
        <taxon>Archaea</taxon>
        <taxon>Methanobacteriati</taxon>
        <taxon>Methanobacteriota</taxon>
        <taxon>Stenosarchaea group</taxon>
        <taxon>Halobacteria</taxon>
        <taxon>Halobacteriales</taxon>
        <taxon>Natrialbaceae</taxon>
        <taxon>Natrarchaeobius</taxon>
    </lineage>
</organism>
<feature type="compositionally biased region" description="Basic and acidic residues" evidence="2">
    <location>
        <begin position="368"/>
        <end position="393"/>
    </location>
</feature>
<name>A0A3N6P692_9EURY</name>
<dbReference type="RefSeq" id="WP_124177373.1">
    <property type="nucleotide sequence ID" value="NZ_REFY01000002.1"/>
</dbReference>
<evidence type="ECO:0000256" key="2">
    <source>
        <dbReference type="SAM" id="MobiDB-lite"/>
    </source>
</evidence>
<reference evidence="3 4" key="1">
    <citation type="submission" date="2018-10" db="EMBL/GenBank/DDBJ databases">
        <title>Natrarchaeobius chitinivorans gen. nov., sp. nov., and Natrarchaeobius haloalkaliphilus sp. nov., alkaliphilic, chitin-utilizing haloarchaea from hypersaline alkaline lakes.</title>
        <authorList>
            <person name="Sorokin D.Y."/>
            <person name="Elcheninov A.G."/>
            <person name="Kostrikina N.A."/>
            <person name="Bale N.J."/>
            <person name="Sinninghe Damste J.S."/>
            <person name="Khijniak T.V."/>
            <person name="Kublanov I.V."/>
            <person name="Toshchakov S.V."/>
        </authorList>
    </citation>
    <scope>NUCLEOTIDE SEQUENCE [LARGE SCALE GENOMIC DNA]</scope>
    <source>
        <strain evidence="3 4">AArcht-Sl</strain>
    </source>
</reference>
<dbReference type="AlphaFoldDB" id="A0A3N6P692"/>
<dbReference type="EMBL" id="REFY01000002">
    <property type="protein sequence ID" value="RQG91255.1"/>
    <property type="molecule type" value="Genomic_DNA"/>
</dbReference>
<dbReference type="PANTHER" id="PTHR48207">
    <property type="entry name" value="SUCCINATE--HYDROXYMETHYLGLUTARATE COA-TRANSFERASE"/>
    <property type="match status" value="1"/>
</dbReference>
<sequence>MSALDDVCVLDLTRVLGGPYCTMLLADMGADVVKIEPPGGDFVRDTPPFHEDDDSFGGYFQSINRGKRSLELDFTDEGDRADFLSLVETADVVVENYRAGTMEKFDLEYERLAERNPRLVYAAMRGFGDPRTGSSPKQNEPAFDLVAQALGGIMHHTGQPDGPPTKVGFGVGDIFTGVLHAVNILAALHYRHRTGVGQFVDTAMYDAMISLGERAVYQHSYTDETPTRQGNSHPTLFPYNAFEATDGYVVIAALTDRHWQNLCDRMDRPEWGLEYSTAADRLEHRERLGAGIDEWVGSQSVESVLDALNGAVPCGPVQDVTDVYDCEHTHRREMLVEATLPETDETVTIAGTPIKMAKTPPTPGDRAPLLDEHRDELLERDEIPRSSQRDGDSGRVGVTDGSSQDD</sequence>
<dbReference type="GO" id="GO:0008410">
    <property type="term" value="F:CoA-transferase activity"/>
    <property type="evidence" value="ECO:0007669"/>
    <property type="project" value="TreeGrafter"/>
</dbReference>
<dbReference type="InterPro" id="IPR044855">
    <property type="entry name" value="CoA-Trfase_III_dom3_sf"/>
</dbReference>
<dbReference type="PANTHER" id="PTHR48207:SF3">
    <property type="entry name" value="SUCCINATE--HYDROXYMETHYLGLUTARATE COA-TRANSFERASE"/>
    <property type="match status" value="1"/>
</dbReference>
<evidence type="ECO:0000313" key="4">
    <source>
        <dbReference type="Proteomes" id="UP000273828"/>
    </source>
</evidence>
<dbReference type="InterPro" id="IPR023606">
    <property type="entry name" value="CoA-Trfase_III_dom_1_sf"/>
</dbReference>
<proteinExistence type="predicted"/>
<keyword evidence="4" id="KW-1185">Reference proteome</keyword>
<keyword evidence="1 3" id="KW-0808">Transferase</keyword>
<dbReference type="InterPro" id="IPR050483">
    <property type="entry name" value="CoA-transferase_III_domain"/>
</dbReference>
<dbReference type="Gene3D" id="3.40.50.10540">
    <property type="entry name" value="Crotonobetainyl-coa:carnitine coa-transferase, domain 1"/>
    <property type="match status" value="1"/>
</dbReference>
<protein>
    <submittedName>
        <fullName evidence="3">CoA transferase</fullName>
    </submittedName>
</protein>
<dbReference type="NCBIfam" id="NF041294">
    <property type="entry name" value="Scnl_mescCoAtase"/>
    <property type="match status" value="1"/>
</dbReference>
<dbReference type="InterPro" id="IPR003673">
    <property type="entry name" value="CoA-Trfase_fam_III"/>
</dbReference>
<evidence type="ECO:0000256" key="1">
    <source>
        <dbReference type="ARBA" id="ARBA00022679"/>
    </source>
</evidence>
<dbReference type="OrthoDB" id="28444at2157"/>
<dbReference type="Proteomes" id="UP000273828">
    <property type="component" value="Unassembled WGS sequence"/>
</dbReference>